<dbReference type="Gene3D" id="3.40.50.1360">
    <property type="match status" value="1"/>
</dbReference>
<dbReference type="InterPro" id="IPR004547">
    <property type="entry name" value="Glucosamine6P_isomerase"/>
</dbReference>
<dbReference type="InterPro" id="IPR052960">
    <property type="entry name" value="GlcN6P_deaminase-like"/>
</dbReference>
<dbReference type="Proteomes" id="UP001325680">
    <property type="component" value="Chromosome"/>
</dbReference>
<organism evidence="3 4">
    <name type="scientific">Niabella yanshanensis</name>
    <dbReference type="NCBI Taxonomy" id="577386"/>
    <lineage>
        <taxon>Bacteria</taxon>
        <taxon>Pseudomonadati</taxon>
        <taxon>Bacteroidota</taxon>
        <taxon>Chitinophagia</taxon>
        <taxon>Chitinophagales</taxon>
        <taxon>Chitinophagaceae</taxon>
        <taxon>Niabella</taxon>
    </lineage>
</organism>
<dbReference type="PANTHER" id="PTHR42892">
    <property type="entry name" value="GLUCOSAMINE-6-PHOSPHATE DEAMINASE-LIKE PROTEIN BT_0258-RELATED"/>
    <property type="match status" value="1"/>
</dbReference>
<dbReference type="GO" id="GO:0004342">
    <property type="term" value="F:glucosamine-6-phosphate deaminase activity"/>
    <property type="evidence" value="ECO:0007669"/>
    <property type="project" value="UniProtKB-EC"/>
</dbReference>
<dbReference type="InterPro" id="IPR006148">
    <property type="entry name" value="Glc/Gal-6P_isomerase"/>
</dbReference>
<protein>
    <recommendedName>
        <fullName evidence="1">Glucosamine-6-phosphate deaminase</fullName>
        <ecNumber evidence="1">3.5.99.6</ecNumber>
    </recommendedName>
    <alternativeName>
        <fullName evidence="1">GlcN6P deaminase</fullName>
        <shortName evidence="1">GNPDA</shortName>
    </alternativeName>
    <alternativeName>
        <fullName evidence="1">Glucosamine-6-phosphate isomerase</fullName>
    </alternativeName>
</protein>
<feature type="active site" description="For ring-opening step" evidence="1">
    <location>
        <position position="173"/>
    </location>
</feature>
<comment type="function">
    <text evidence="1">Catalyzes the reversible isomerization-deamination of glucosamine 6-phosphate (GlcN6P) to form fructose 6-phosphate (Fru6P) and ammonium ion.</text>
</comment>
<comment type="pathway">
    <text evidence="1">Amino-sugar metabolism; N-acetylneuraminate degradation; D-fructose 6-phosphate from N-acetylneuraminate: step 5/5.</text>
</comment>
<evidence type="ECO:0000259" key="2">
    <source>
        <dbReference type="Pfam" id="PF01182"/>
    </source>
</evidence>
<dbReference type="NCBIfam" id="TIGR00502">
    <property type="entry name" value="nagB"/>
    <property type="match status" value="1"/>
</dbReference>
<feature type="active site" description="Proton acceptor; for ring-opening step" evidence="1">
    <location>
        <position position="175"/>
    </location>
</feature>
<dbReference type="EMBL" id="CP139960">
    <property type="protein sequence ID" value="WQD40795.1"/>
    <property type="molecule type" value="Genomic_DNA"/>
</dbReference>
<name>A0ABZ0WDN7_9BACT</name>
<dbReference type="PROSITE" id="PS01161">
    <property type="entry name" value="GLC_GALNAC_ISOMERASE"/>
    <property type="match status" value="1"/>
</dbReference>
<keyword evidence="1" id="KW-0119">Carbohydrate metabolism</keyword>
<feature type="domain" description="Glucosamine/galactosamine-6-phosphate isomerase" evidence="2">
    <location>
        <begin position="45"/>
        <end position="264"/>
    </location>
</feature>
<dbReference type="InterPro" id="IPR018321">
    <property type="entry name" value="Glucosamine6P_isomerase_CS"/>
</dbReference>
<sequence>MHYINKATPIKQTQAMSKQQTSGNYIDSLEKISVNIQADVKSGSKVIAQTIANLIRQKQQQGQNCVLGLATGSSPKTLYAELARMHKEEGLSFGNVISFNLDEYYPISKEAPQSYNRFMHNHLFDQVDIKPENIHIPNGEIKKEDIKAACADYEKQIEAAGGIDLQILGIGNNGHIGFNEPGSGIYTRTRLVNLTNSTRLANAYEFANISEVPRMAITMGISTIMKSRQIILMAWGPAKAIAVKKAVEDEDSEIVPASFLQNHDNVSFVLDEAAAAGLTRIKSPWLTGDCEWTAKTIKKAVVNMALQLGKTVLSLTNEDYNDNGLSDLLVEKGDAYEINLEVYYMLRDSITGWPGGKPNAVIPAHPERSEPYPKKCIIFSPHPDDDIISMGGTFQRLHDQGHEVHVAYQTSGNIAVTDEFVTRFLDFAVGFNQIADINSDKPGQILSEAKTYISGKKPGQVDSPTIRSLKGLIRRGEAKATCNYVGIDPNNVHFQNLPFYETGTIEKKPLGEEDVELTIQLLREVKPQQVFCAGDFADPHGTHLVCFNAVLKALQRIKADGDEWIHDCWLWLYKGAWQEWDIEDIEMAIPMSPAQVLKKRFGIFIHQSQKDSVPFQGSDDREFWQRAEERNAATAKIFADLGLTHYAAMEAFVRWQY</sequence>
<proteinExistence type="inferred from homology"/>
<dbReference type="InterPro" id="IPR037171">
    <property type="entry name" value="NagB/RpiA_transferase-like"/>
</dbReference>
<gene>
    <name evidence="1 3" type="primary">nagB</name>
    <name evidence="3" type="ORF">U0035_22640</name>
</gene>
<dbReference type="InterPro" id="IPR024078">
    <property type="entry name" value="LmbE-like_dom_sf"/>
</dbReference>
<keyword evidence="4" id="KW-1185">Reference proteome</keyword>
<dbReference type="NCBIfam" id="NF002557">
    <property type="entry name" value="PRK02122.1"/>
    <property type="match status" value="1"/>
</dbReference>
<comment type="caution">
    <text evidence="1">Lacks conserved residue(s) required for the propagation of feature annotation.</text>
</comment>
<evidence type="ECO:0000313" key="3">
    <source>
        <dbReference type="EMBL" id="WQD40795.1"/>
    </source>
</evidence>
<evidence type="ECO:0000256" key="1">
    <source>
        <dbReference type="HAMAP-Rule" id="MF_01241"/>
    </source>
</evidence>
<dbReference type="InterPro" id="IPR003737">
    <property type="entry name" value="GlcNAc_PI_deacetylase-related"/>
</dbReference>
<comment type="catalytic activity">
    <reaction evidence="1">
        <text>alpha-D-glucosamine 6-phosphate + H2O = beta-D-fructose 6-phosphate + NH4(+)</text>
        <dbReference type="Rhea" id="RHEA:12172"/>
        <dbReference type="ChEBI" id="CHEBI:15377"/>
        <dbReference type="ChEBI" id="CHEBI:28938"/>
        <dbReference type="ChEBI" id="CHEBI:57634"/>
        <dbReference type="ChEBI" id="CHEBI:75989"/>
        <dbReference type="EC" id="3.5.99.6"/>
    </reaction>
</comment>
<evidence type="ECO:0000313" key="4">
    <source>
        <dbReference type="Proteomes" id="UP001325680"/>
    </source>
</evidence>
<dbReference type="Pfam" id="PF02585">
    <property type="entry name" value="PIG-L"/>
    <property type="match status" value="1"/>
</dbReference>
<feature type="active site" description="Proton acceptor; for enolization step" evidence="1">
    <location>
        <position position="102"/>
    </location>
</feature>
<dbReference type="PANTHER" id="PTHR42892:SF1">
    <property type="entry name" value="GLUCOSAMINE-6-PHOSPHATE ISOMERASE"/>
    <property type="match status" value="1"/>
</dbReference>
<dbReference type="HAMAP" id="MF_01241">
    <property type="entry name" value="GlcN6P_deamin"/>
    <property type="match status" value="1"/>
</dbReference>
<dbReference type="SUPFAM" id="SSF102588">
    <property type="entry name" value="LmbE-like"/>
    <property type="match status" value="1"/>
</dbReference>
<comment type="similarity">
    <text evidence="1">Belongs to the glucosamine/galactosamine-6-phosphate isomerase family. NagB subfamily.</text>
</comment>
<dbReference type="Gene3D" id="3.40.50.10320">
    <property type="entry name" value="LmbE-like"/>
    <property type="match status" value="1"/>
</dbReference>
<dbReference type="EC" id="3.5.99.6" evidence="1"/>
<keyword evidence="1 3" id="KW-0378">Hydrolase</keyword>
<dbReference type="Pfam" id="PF01182">
    <property type="entry name" value="Glucosamine_iso"/>
    <property type="match status" value="1"/>
</dbReference>
<feature type="active site" description="For ring-opening step" evidence="1">
    <location>
        <position position="180"/>
    </location>
</feature>
<dbReference type="SUPFAM" id="SSF100950">
    <property type="entry name" value="NagB/RpiA/CoA transferase-like"/>
    <property type="match status" value="1"/>
</dbReference>
<dbReference type="CDD" id="cd01399">
    <property type="entry name" value="GlcN6P_deaminase"/>
    <property type="match status" value="1"/>
</dbReference>
<accession>A0ABZ0WDN7</accession>
<reference evidence="3 4" key="1">
    <citation type="submission" date="2023-12" db="EMBL/GenBank/DDBJ databases">
        <title>Genome sequencing and assembly of bacterial species from a model synthetic community.</title>
        <authorList>
            <person name="Hogle S.L."/>
        </authorList>
    </citation>
    <scope>NUCLEOTIDE SEQUENCE [LARGE SCALE GENOMIC DNA]</scope>
    <source>
        <strain evidence="3 4">HAMBI_3031</strain>
    </source>
</reference>